<comment type="subunit">
    <text evidence="6">Monomer.</text>
</comment>
<evidence type="ECO:0000256" key="1">
    <source>
        <dbReference type="ARBA" id="ARBA00002869"/>
    </source>
</evidence>
<dbReference type="Pfam" id="PF01379">
    <property type="entry name" value="Porphobil_deam"/>
    <property type="match status" value="1"/>
</dbReference>
<dbReference type="InterPro" id="IPR022417">
    <property type="entry name" value="Porphobilin_deaminase_N"/>
</dbReference>
<name>A0ABV3DAP5_9ACTN</name>
<comment type="function">
    <text evidence="1 6">Tetrapolymerization of the monopyrrole PBG into the hydroxymethylbilane pre-uroporphyrinogen in several discrete steps.</text>
</comment>
<gene>
    <name evidence="6 9" type="primary">hemC</name>
    <name evidence="9" type="ORF">AB0C36_04830</name>
</gene>
<dbReference type="PANTHER" id="PTHR11557">
    <property type="entry name" value="PORPHOBILINOGEN DEAMINASE"/>
    <property type="match status" value="1"/>
</dbReference>
<dbReference type="NCBIfam" id="TIGR00212">
    <property type="entry name" value="hemC"/>
    <property type="match status" value="1"/>
</dbReference>
<sequence length="311" mass="32833">MGGGGVLRIGTRSSPMAMAQAEHVAGLMRAQWFVREVEIVPYTTSGDRWAGSLAELGGKGVFVKEIDRAQLAGEVDMVVHCLKDMPGDEPVPEGLEITAYLPRDDVHDAVVTADGTKLRDLPAGSRVGTSSVRRTAQLKSLRRDLTVVPVRGNANSRLAKLDAGEYDALLLAVAGLRRIGLHERITEALPTTSMIPAVGAGVLALQCRSDDAESVEAVSGLDHALTRACATAERTMLRVLRGHCASPIAGYCAPKEDGLALHAAVFSPAGDVVIEAFENGLMHTPEWVGEAAANTLLDQGARALIDAIPHP</sequence>
<evidence type="ECO:0000259" key="7">
    <source>
        <dbReference type="Pfam" id="PF01379"/>
    </source>
</evidence>
<dbReference type="CDD" id="cd00494">
    <property type="entry name" value="PBP2_HMBS"/>
    <property type="match status" value="1"/>
</dbReference>
<comment type="caution">
    <text evidence="9">The sequence shown here is derived from an EMBL/GenBank/DDBJ whole genome shotgun (WGS) entry which is preliminary data.</text>
</comment>
<comment type="cofactor">
    <cofactor evidence="6">
        <name>dipyrromethane</name>
        <dbReference type="ChEBI" id="CHEBI:60342"/>
    </cofactor>
    <text evidence="6">Binds 1 dipyrromethane group covalently.</text>
</comment>
<dbReference type="InterPro" id="IPR022419">
    <property type="entry name" value="Porphobilin_deaminase_cofac_BS"/>
</dbReference>
<comment type="miscellaneous">
    <text evidence="6">The porphobilinogen subunits are added to the dipyrromethane group.</text>
</comment>
<evidence type="ECO:0000256" key="5">
    <source>
        <dbReference type="ARBA" id="ARBA00048169"/>
    </source>
</evidence>
<dbReference type="Proteomes" id="UP001551482">
    <property type="component" value="Unassembled WGS sequence"/>
</dbReference>
<dbReference type="SUPFAM" id="SSF53850">
    <property type="entry name" value="Periplasmic binding protein-like II"/>
    <property type="match status" value="1"/>
</dbReference>
<evidence type="ECO:0000256" key="2">
    <source>
        <dbReference type="ARBA" id="ARBA00005638"/>
    </source>
</evidence>
<dbReference type="Pfam" id="PF03900">
    <property type="entry name" value="Porphobil_deamC"/>
    <property type="match status" value="1"/>
</dbReference>
<reference evidence="9 10" key="1">
    <citation type="submission" date="2024-06" db="EMBL/GenBank/DDBJ databases">
        <title>The Natural Products Discovery Center: Release of the First 8490 Sequenced Strains for Exploring Actinobacteria Biosynthetic Diversity.</title>
        <authorList>
            <person name="Kalkreuter E."/>
            <person name="Kautsar S.A."/>
            <person name="Yang D."/>
            <person name="Bader C.D."/>
            <person name="Teijaro C.N."/>
            <person name="Fluegel L."/>
            <person name="Davis C.M."/>
            <person name="Simpson J.R."/>
            <person name="Lauterbach L."/>
            <person name="Steele A.D."/>
            <person name="Gui C."/>
            <person name="Meng S."/>
            <person name="Li G."/>
            <person name="Viehrig K."/>
            <person name="Ye F."/>
            <person name="Su P."/>
            <person name="Kiefer A.F."/>
            <person name="Nichols A."/>
            <person name="Cepeda A.J."/>
            <person name="Yan W."/>
            <person name="Fan B."/>
            <person name="Jiang Y."/>
            <person name="Adhikari A."/>
            <person name="Zheng C.-J."/>
            <person name="Schuster L."/>
            <person name="Cowan T.M."/>
            <person name="Smanski M.J."/>
            <person name="Chevrette M.G."/>
            <person name="De Carvalho L.P.S."/>
            <person name="Shen B."/>
        </authorList>
    </citation>
    <scope>NUCLEOTIDE SEQUENCE [LARGE SCALE GENOMIC DNA]</scope>
    <source>
        <strain evidence="9 10">NPDC048946</strain>
    </source>
</reference>
<dbReference type="PIRSF" id="PIRSF001438">
    <property type="entry name" value="4pyrrol_synth_OHMeBilane_synth"/>
    <property type="match status" value="1"/>
</dbReference>
<dbReference type="InterPro" id="IPR036803">
    <property type="entry name" value="Porphobilinogen_deaminase_C_sf"/>
</dbReference>
<evidence type="ECO:0000313" key="9">
    <source>
        <dbReference type="EMBL" id="MEU8132815.1"/>
    </source>
</evidence>
<evidence type="ECO:0000256" key="3">
    <source>
        <dbReference type="ARBA" id="ARBA00022679"/>
    </source>
</evidence>
<evidence type="ECO:0000256" key="4">
    <source>
        <dbReference type="ARBA" id="ARBA00023244"/>
    </source>
</evidence>
<organism evidence="9 10">
    <name type="scientific">Streptodolium elevatio</name>
    <dbReference type="NCBI Taxonomy" id="3157996"/>
    <lineage>
        <taxon>Bacteria</taxon>
        <taxon>Bacillati</taxon>
        <taxon>Actinomycetota</taxon>
        <taxon>Actinomycetes</taxon>
        <taxon>Kitasatosporales</taxon>
        <taxon>Streptomycetaceae</taxon>
        <taxon>Streptodolium</taxon>
    </lineage>
</organism>
<evidence type="ECO:0000313" key="10">
    <source>
        <dbReference type="Proteomes" id="UP001551482"/>
    </source>
</evidence>
<protein>
    <recommendedName>
        <fullName evidence="6">Porphobilinogen deaminase</fullName>
        <shortName evidence="6">PBG</shortName>
        <ecNumber evidence="6">2.5.1.61</ecNumber>
    </recommendedName>
    <alternativeName>
        <fullName evidence="6">Hydroxymethylbilane synthase</fullName>
        <shortName evidence="6">HMBS</shortName>
    </alternativeName>
    <alternativeName>
        <fullName evidence="6">Pre-uroporphyrinogen synthase</fullName>
    </alternativeName>
</protein>
<feature type="domain" description="Porphobilinogen deaminase N-terminal" evidence="7">
    <location>
        <begin position="7"/>
        <end position="214"/>
    </location>
</feature>
<evidence type="ECO:0000256" key="6">
    <source>
        <dbReference type="HAMAP-Rule" id="MF_00260"/>
    </source>
</evidence>
<dbReference type="EC" id="2.5.1.61" evidence="6"/>
<dbReference type="Gene3D" id="3.30.160.40">
    <property type="entry name" value="Porphobilinogen deaminase, C-terminal domain"/>
    <property type="match status" value="1"/>
</dbReference>
<dbReference type="RefSeq" id="WP_358349269.1">
    <property type="nucleotide sequence ID" value="NZ_JBEZFP010000008.1"/>
</dbReference>
<dbReference type="GO" id="GO:0004418">
    <property type="term" value="F:hydroxymethylbilane synthase activity"/>
    <property type="evidence" value="ECO:0007669"/>
    <property type="project" value="UniProtKB-EC"/>
</dbReference>
<keyword evidence="3 6" id="KW-0808">Transferase</keyword>
<dbReference type="InterPro" id="IPR000860">
    <property type="entry name" value="HemC"/>
</dbReference>
<dbReference type="InterPro" id="IPR022418">
    <property type="entry name" value="Porphobilinogen_deaminase_C"/>
</dbReference>
<accession>A0ABV3DAP5</accession>
<feature type="domain" description="Porphobilinogen deaminase C-terminal" evidence="8">
    <location>
        <begin position="229"/>
        <end position="297"/>
    </location>
</feature>
<dbReference type="Gene3D" id="3.40.190.10">
    <property type="entry name" value="Periplasmic binding protein-like II"/>
    <property type="match status" value="2"/>
</dbReference>
<keyword evidence="10" id="KW-1185">Reference proteome</keyword>
<comment type="similarity">
    <text evidence="2 6">Belongs to the HMBS family.</text>
</comment>
<keyword evidence="4 6" id="KW-0627">Porphyrin biosynthesis</keyword>
<dbReference type="PROSITE" id="PS00533">
    <property type="entry name" value="PORPHOBILINOGEN_DEAM"/>
    <property type="match status" value="1"/>
</dbReference>
<evidence type="ECO:0000259" key="8">
    <source>
        <dbReference type="Pfam" id="PF03900"/>
    </source>
</evidence>
<dbReference type="PANTHER" id="PTHR11557:SF0">
    <property type="entry name" value="PORPHOBILINOGEN DEAMINASE"/>
    <property type="match status" value="1"/>
</dbReference>
<dbReference type="EMBL" id="JBEZFP010000008">
    <property type="protein sequence ID" value="MEU8132815.1"/>
    <property type="molecule type" value="Genomic_DNA"/>
</dbReference>
<dbReference type="PRINTS" id="PR00151">
    <property type="entry name" value="PORPHBDMNASE"/>
</dbReference>
<comment type="catalytic activity">
    <reaction evidence="5 6">
        <text>4 porphobilinogen + H2O = hydroxymethylbilane + 4 NH4(+)</text>
        <dbReference type="Rhea" id="RHEA:13185"/>
        <dbReference type="ChEBI" id="CHEBI:15377"/>
        <dbReference type="ChEBI" id="CHEBI:28938"/>
        <dbReference type="ChEBI" id="CHEBI:57845"/>
        <dbReference type="ChEBI" id="CHEBI:58126"/>
        <dbReference type="EC" id="2.5.1.61"/>
    </reaction>
</comment>
<proteinExistence type="inferred from homology"/>
<feature type="modified residue" description="S-(dipyrrolylmethanemethyl)cysteine" evidence="6">
    <location>
        <position position="244"/>
    </location>
</feature>
<dbReference type="SUPFAM" id="SSF54782">
    <property type="entry name" value="Porphobilinogen deaminase (hydroxymethylbilane synthase), C-terminal domain"/>
    <property type="match status" value="1"/>
</dbReference>
<dbReference type="HAMAP" id="MF_00260">
    <property type="entry name" value="Porphobil_deam"/>
    <property type="match status" value="1"/>
</dbReference>